<reference evidence="4" key="1">
    <citation type="submission" date="2020-05" db="EMBL/GenBank/DDBJ databases">
        <authorList>
            <person name="Chiriac C."/>
            <person name="Salcher M."/>
            <person name="Ghai R."/>
            <person name="Kavagutti S V."/>
        </authorList>
    </citation>
    <scope>NUCLEOTIDE SEQUENCE</scope>
</reference>
<dbReference type="EMBL" id="LR797132">
    <property type="protein sequence ID" value="CAB4189090.1"/>
    <property type="molecule type" value="Genomic_DNA"/>
</dbReference>
<dbReference type="EMBL" id="LR796798">
    <property type="protein sequence ID" value="CAB4167013.1"/>
    <property type="molecule type" value="Genomic_DNA"/>
</dbReference>
<dbReference type="EMBL" id="LR797196">
    <property type="protein sequence ID" value="CAB4193167.1"/>
    <property type="molecule type" value="Genomic_DNA"/>
</dbReference>
<protein>
    <submittedName>
        <fullName evidence="4">Uncharacterized protein</fullName>
    </submittedName>
</protein>
<dbReference type="EMBL" id="LR796924">
    <property type="protein sequence ID" value="CAB4175029.1"/>
    <property type="molecule type" value="Genomic_DNA"/>
</dbReference>
<evidence type="ECO:0000313" key="3">
    <source>
        <dbReference type="EMBL" id="CAB4179221.1"/>
    </source>
</evidence>
<evidence type="ECO:0000313" key="6">
    <source>
        <dbReference type="EMBL" id="CAB5231567.1"/>
    </source>
</evidence>
<accession>A0A6J5QWX2</accession>
<gene>
    <name evidence="3" type="ORF">UFOVP1034_46</name>
    <name evidence="4" type="ORF">UFOVP1177_46</name>
    <name evidence="5" type="ORF">UFOVP1243_33</name>
    <name evidence="6" type="ORF">UFOVP1581_112</name>
    <name evidence="1" type="ORF">UFOVP854_112</name>
    <name evidence="2" type="ORF">UFOVP964_112</name>
</gene>
<evidence type="ECO:0000313" key="4">
    <source>
        <dbReference type="EMBL" id="CAB4189090.1"/>
    </source>
</evidence>
<dbReference type="EMBL" id="LR796979">
    <property type="protein sequence ID" value="CAB4179221.1"/>
    <property type="molecule type" value="Genomic_DNA"/>
</dbReference>
<evidence type="ECO:0000313" key="5">
    <source>
        <dbReference type="EMBL" id="CAB4193167.1"/>
    </source>
</evidence>
<evidence type="ECO:0000313" key="2">
    <source>
        <dbReference type="EMBL" id="CAB4175029.1"/>
    </source>
</evidence>
<organism evidence="4">
    <name type="scientific">uncultured Caudovirales phage</name>
    <dbReference type="NCBI Taxonomy" id="2100421"/>
    <lineage>
        <taxon>Viruses</taxon>
        <taxon>Duplodnaviria</taxon>
        <taxon>Heunggongvirae</taxon>
        <taxon>Uroviricota</taxon>
        <taxon>Caudoviricetes</taxon>
        <taxon>Peduoviridae</taxon>
        <taxon>Maltschvirus</taxon>
        <taxon>Maltschvirus maltsch</taxon>
    </lineage>
</organism>
<evidence type="ECO:0000313" key="1">
    <source>
        <dbReference type="EMBL" id="CAB4167013.1"/>
    </source>
</evidence>
<name>A0A6J5QWX2_9CAUD</name>
<proteinExistence type="predicted"/>
<dbReference type="EMBL" id="LR798433">
    <property type="protein sequence ID" value="CAB5231567.1"/>
    <property type="molecule type" value="Genomic_DNA"/>
</dbReference>
<sequence length="86" mass="9775">MSASDSLQPKQFKKQQRKMAVEYPDSGVTFCNKCHKDYSEKYPSHLPDTEPRVVYNHEFEKGDMLICTGGCGKNIQGRKKDYDGPG</sequence>